<organism evidence="2 3">
    <name type="scientific">Keratinibaculum paraultunense</name>
    <dbReference type="NCBI Taxonomy" id="1278232"/>
    <lineage>
        <taxon>Bacteria</taxon>
        <taxon>Bacillati</taxon>
        <taxon>Bacillota</taxon>
        <taxon>Tissierellia</taxon>
        <taxon>Tissierellales</taxon>
        <taxon>Tepidimicrobiaceae</taxon>
        <taxon>Keratinibaculum</taxon>
    </lineage>
</organism>
<dbReference type="AlphaFoldDB" id="A0A4R3KRT0"/>
<reference evidence="2 3" key="1">
    <citation type="submission" date="2019-03" db="EMBL/GenBank/DDBJ databases">
        <title>Genomic Encyclopedia of Type Strains, Phase IV (KMG-IV): sequencing the most valuable type-strain genomes for metagenomic binning, comparative biology and taxonomic classification.</title>
        <authorList>
            <person name="Goeker M."/>
        </authorList>
    </citation>
    <scope>NUCLEOTIDE SEQUENCE [LARGE SCALE GENOMIC DNA]</scope>
    <source>
        <strain evidence="2 3">DSM 26752</strain>
    </source>
</reference>
<dbReference type="OrthoDB" id="9786793at2"/>
<dbReference type="Pfam" id="PF06177">
    <property type="entry name" value="QueT"/>
    <property type="match status" value="1"/>
</dbReference>
<dbReference type="RefSeq" id="WP_132028723.1">
    <property type="nucleotide sequence ID" value="NZ_CP068564.1"/>
</dbReference>
<feature type="transmembrane region" description="Helical" evidence="1">
    <location>
        <begin position="6"/>
        <end position="26"/>
    </location>
</feature>
<keyword evidence="3" id="KW-1185">Reference proteome</keyword>
<evidence type="ECO:0000313" key="2">
    <source>
        <dbReference type="EMBL" id="TCS87650.1"/>
    </source>
</evidence>
<comment type="caution">
    <text evidence="2">The sequence shown here is derived from an EMBL/GenBank/DDBJ whole genome shotgun (WGS) entry which is preliminary data.</text>
</comment>
<dbReference type="Proteomes" id="UP000294567">
    <property type="component" value="Unassembled WGS sequence"/>
</dbReference>
<name>A0A4R3KRT0_9FIRM</name>
<keyword evidence="1" id="KW-0812">Transmembrane</keyword>
<feature type="transmembrane region" description="Helical" evidence="1">
    <location>
        <begin position="66"/>
        <end position="84"/>
    </location>
</feature>
<dbReference type="InterPro" id="IPR010387">
    <property type="entry name" value="QueT"/>
</dbReference>
<evidence type="ECO:0000256" key="1">
    <source>
        <dbReference type="SAM" id="Phobius"/>
    </source>
</evidence>
<protein>
    <submittedName>
        <fullName evidence="2">Putative membrane protein</fullName>
    </submittedName>
</protein>
<feature type="transmembrane region" description="Helical" evidence="1">
    <location>
        <begin position="91"/>
        <end position="113"/>
    </location>
</feature>
<dbReference type="EMBL" id="SMAE01000010">
    <property type="protein sequence ID" value="TCS87650.1"/>
    <property type="molecule type" value="Genomic_DNA"/>
</dbReference>
<evidence type="ECO:0000313" key="3">
    <source>
        <dbReference type="Proteomes" id="UP000294567"/>
    </source>
</evidence>
<gene>
    <name evidence="2" type="ORF">EDD65_11085</name>
</gene>
<proteinExistence type="predicted"/>
<keyword evidence="1" id="KW-0472">Membrane</keyword>
<keyword evidence="1" id="KW-1133">Transmembrane helix</keyword>
<accession>A0A4R3KRT0</accession>
<dbReference type="PIRSF" id="PIRSF031501">
    <property type="entry name" value="QueT"/>
    <property type="match status" value="1"/>
</dbReference>
<dbReference type="PANTHER" id="PTHR40044">
    <property type="entry name" value="INTEGRAL MEMBRANE PROTEIN-RELATED"/>
    <property type="match status" value="1"/>
</dbReference>
<sequence>MNTKKLTKAGVVIALYVALTYAFSSLSYGPLQFRVSEILTLLAYIDPFYVLPLTLGNALANIGSPFGIIDVVYGTFLSFLALYSMSKTKNIYIASLWPAIFNAFIGLEIYLLSETPVNFFIVAGQIALSEFIIVSLIGVPVFKLIEKNDYIMKMLKDN</sequence>
<feature type="transmembrane region" description="Helical" evidence="1">
    <location>
        <begin position="119"/>
        <end position="145"/>
    </location>
</feature>
<dbReference type="PANTHER" id="PTHR40044:SF1">
    <property type="entry name" value="INTEGRAL MEMBRANE PROTEIN"/>
    <property type="match status" value="1"/>
</dbReference>